<protein>
    <recommendedName>
        <fullName evidence="1">Hedgehog/Intein (Hint) domain-containing protein</fullName>
    </recommendedName>
</protein>
<comment type="caution">
    <text evidence="2">The sequence shown here is derived from an EMBL/GenBank/DDBJ whole genome shotgun (WGS) entry which is preliminary data.</text>
</comment>
<dbReference type="Proteomes" id="UP000268016">
    <property type="component" value="Unassembled WGS sequence"/>
</dbReference>
<keyword evidence="3" id="KW-1185">Reference proteome</keyword>
<sequence length="162" mass="16907">MTFDTPPDPARTRPLWLAARTLVATVRGEMPVEQLQPGLRVLTRAAGLVRVLTVGTDPGRGPKGPKAVILPPGALGQGLPERELTVIGDQRLLVFGARAGNAGDRFVAAAELAVARHVEENTLIRLELLVEGPVAILANGAWLGSALACDRACARAGADEPA</sequence>
<dbReference type="EMBL" id="RDRB01000001">
    <property type="protein sequence ID" value="ROU03995.1"/>
    <property type="molecule type" value="Genomic_DNA"/>
</dbReference>
<dbReference type="InterPro" id="IPR028992">
    <property type="entry name" value="Hedgehog/Intein_dom"/>
</dbReference>
<evidence type="ECO:0000313" key="3">
    <source>
        <dbReference type="Proteomes" id="UP000268016"/>
    </source>
</evidence>
<dbReference type="Pfam" id="PF13403">
    <property type="entry name" value="Hint_2"/>
    <property type="match status" value="1"/>
</dbReference>
<accession>A0A3N2R977</accession>
<evidence type="ECO:0000313" key="2">
    <source>
        <dbReference type="EMBL" id="ROU03995.1"/>
    </source>
</evidence>
<evidence type="ECO:0000259" key="1">
    <source>
        <dbReference type="Pfam" id="PF13403"/>
    </source>
</evidence>
<feature type="domain" description="Hedgehog/Intein (Hint)" evidence="1">
    <location>
        <begin position="18"/>
        <end position="147"/>
    </location>
</feature>
<proteinExistence type="predicted"/>
<reference evidence="2 3" key="1">
    <citation type="submission" date="2018-10" db="EMBL/GenBank/DDBJ databases">
        <title>Histidinibacterium lentulum gen. nov., sp. nov., a marine bacterium from the culture broth of Picochlorum sp. 122.</title>
        <authorList>
            <person name="Wang G."/>
        </authorList>
    </citation>
    <scope>NUCLEOTIDE SEQUENCE [LARGE SCALE GENOMIC DNA]</scope>
    <source>
        <strain evidence="2 3">B17</strain>
    </source>
</reference>
<organism evidence="2 3">
    <name type="scientific">Histidinibacterium lentulum</name>
    <dbReference type="NCBI Taxonomy" id="2480588"/>
    <lineage>
        <taxon>Bacteria</taxon>
        <taxon>Pseudomonadati</taxon>
        <taxon>Pseudomonadota</taxon>
        <taxon>Alphaproteobacteria</taxon>
        <taxon>Rhodobacterales</taxon>
        <taxon>Paracoccaceae</taxon>
        <taxon>Histidinibacterium</taxon>
    </lineage>
</organism>
<gene>
    <name evidence="2" type="ORF">EAT49_00905</name>
</gene>
<dbReference type="OrthoDB" id="7873527at2"/>
<name>A0A3N2R977_9RHOB</name>
<dbReference type="AlphaFoldDB" id="A0A3N2R977"/>
<dbReference type="RefSeq" id="WP_123640364.1">
    <property type="nucleotide sequence ID" value="NZ_ML119081.1"/>
</dbReference>